<dbReference type="PANTHER" id="PTHR30097">
    <property type="entry name" value="CATION EFFLUX SYSTEM PROTEIN CUSB"/>
    <property type="match status" value="1"/>
</dbReference>
<evidence type="ECO:0000256" key="2">
    <source>
        <dbReference type="ARBA" id="ARBA00022448"/>
    </source>
</evidence>
<comment type="caution">
    <text evidence="7">The sequence shown here is derived from an EMBL/GenBank/DDBJ whole genome shotgun (WGS) entry which is preliminary data.</text>
</comment>
<dbReference type="EMBL" id="BAAADG010000003">
    <property type="protein sequence ID" value="GAA0218660.1"/>
    <property type="molecule type" value="Genomic_DNA"/>
</dbReference>
<feature type="domain" description="CzcB-like C-terminal circularly permuted SH3-like" evidence="6">
    <location>
        <begin position="344"/>
        <end position="404"/>
    </location>
</feature>
<dbReference type="Gene3D" id="2.40.30.170">
    <property type="match status" value="1"/>
</dbReference>
<protein>
    <submittedName>
        <fullName evidence="7">Efflux RND transporter periplasmic adaptor subunit</fullName>
    </submittedName>
</protein>
<keyword evidence="2" id="KW-0813">Transport</keyword>
<dbReference type="Proteomes" id="UP001501476">
    <property type="component" value="Unassembled WGS sequence"/>
</dbReference>
<evidence type="ECO:0000256" key="1">
    <source>
        <dbReference type="ARBA" id="ARBA00009477"/>
    </source>
</evidence>
<evidence type="ECO:0000259" key="6">
    <source>
        <dbReference type="Pfam" id="PF25975"/>
    </source>
</evidence>
<dbReference type="PANTHER" id="PTHR30097:SF15">
    <property type="entry name" value="CATION EFFLUX SYSTEM PROTEIN CUSB"/>
    <property type="match status" value="1"/>
</dbReference>
<evidence type="ECO:0000313" key="7">
    <source>
        <dbReference type="EMBL" id="GAA0218660.1"/>
    </source>
</evidence>
<dbReference type="SUPFAM" id="SSF111369">
    <property type="entry name" value="HlyD-like secretion proteins"/>
    <property type="match status" value="1"/>
</dbReference>
<feature type="domain" description="CusB-like barrel-sandwich hybrid" evidence="4">
    <location>
        <begin position="128"/>
        <end position="255"/>
    </location>
</feature>
<evidence type="ECO:0000256" key="3">
    <source>
        <dbReference type="SAM" id="MobiDB-lite"/>
    </source>
</evidence>
<dbReference type="RefSeq" id="WP_286304886.1">
    <property type="nucleotide sequence ID" value="NZ_AP027741.1"/>
</dbReference>
<evidence type="ECO:0000259" key="4">
    <source>
        <dbReference type="Pfam" id="PF25919"/>
    </source>
</evidence>
<keyword evidence="8" id="KW-1185">Reference proteome</keyword>
<dbReference type="Pfam" id="PF25975">
    <property type="entry name" value="CzcB_C"/>
    <property type="match status" value="1"/>
</dbReference>
<organism evidence="7 8">
    <name type="scientific">Methylophaga marina</name>
    <dbReference type="NCBI Taxonomy" id="45495"/>
    <lineage>
        <taxon>Bacteria</taxon>
        <taxon>Pseudomonadati</taxon>
        <taxon>Pseudomonadota</taxon>
        <taxon>Gammaproteobacteria</taxon>
        <taxon>Thiotrichales</taxon>
        <taxon>Piscirickettsiaceae</taxon>
        <taxon>Methylophaga</taxon>
    </lineage>
</organism>
<proteinExistence type="inferred from homology"/>
<dbReference type="Pfam" id="PF25954">
    <property type="entry name" value="Beta-barrel_RND_2"/>
    <property type="match status" value="1"/>
</dbReference>
<accession>A0ABP3CYW0</accession>
<evidence type="ECO:0000313" key="8">
    <source>
        <dbReference type="Proteomes" id="UP001501476"/>
    </source>
</evidence>
<sequence>MNKTTYIFISLISGLLIGTGGLMTYQHLTSPPAVTAETTQKPAKPLYYRNPMNPEVTSPVPAKDHMGMDYIPVYEDEASTPEKAGTVKIDPVTEQNIGVRTATAKLSSLSHLIRTVGKVTYDEERISKLHPKTEGWVEKLFVDKTGTKVDKNTMLLSVYSPQLVTSSQEYLLAISSAKTLENSPFDDIRHSAEQMVVSARQRLALLDVPEHQIHDMVKTGNIPKALHIHSPFNGTVINIGAREGQYVTPQTELYMLADLNKVWVIAQVYESDLPWVSENDTVDMQLTAIPGKTFKGTLSYIYPYAEAATRTIKVRMAFDNPDLLLKPDMFANVTIHTKNQPEAITVPTEAIIRSGDKEQVFIMRAAGQFEPRKVTTGLSADGRTQILNGVNVGDEVVTSSQFLIDSESKLNETTEKMRAIGAPASEEMHDHQQNMIEQEMSAPVSSSSMNMPEMEHHHHD</sequence>
<dbReference type="InterPro" id="IPR058792">
    <property type="entry name" value="Beta-barrel_RND_2"/>
</dbReference>
<comment type="similarity">
    <text evidence="1">Belongs to the membrane fusion protein (MFP) (TC 8.A.1) family.</text>
</comment>
<name>A0ABP3CYW0_9GAMM</name>
<dbReference type="InterPro" id="IPR058649">
    <property type="entry name" value="CzcB_C"/>
</dbReference>
<dbReference type="InterPro" id="IPR051909">
    <property type="entry name" value="MFP_Cation_Efflux"/>
</dbReference>
<evidence type="ECO:0000259" key="5">
    <source>
        <dbReference type="Pfam" id="PF25954"/>
    </source>
</evidence>
<reference evidence="8" key="1">
    <citation type="journal article" date="2019" name="Int. J. Syst. Evol. Microbiol.">
        <title>The Global Catalogue of Microorganisms (GCM) 10K type strain sequencing project: providing services to taxonomists for standard genome sequencing and annotation.</title>
        <authorList>
            <consortium name="The Broad Institute Genomics Platform"/>
            <consortium name="The Broad Institute Genome Sequencing Center for Infectious Disease"/>
            <person name="Wu L."/>
            <person name="Ma J."/>
        </authorList>
    </citation>
    <scope>NUCLEOTIDE SEQUENCE [LARGE SCALE GENOMIC DNA]</scope>
    <source>
        <strain evidence="8">JCM 6886</strain>
    </source>
</reference>
<feature type="domain" description="CusB-like beta-barrel" evidence="5">
    <location>
        <begin position="261"/>
        <end position="338"/>
    </location>
</feature>
<dbReference type="Gene3D" id="2.40.420.20">
    <property type="match status" value="1"/>
</dbReference>
<dbReference type="InterPro" id="IPR058790">
    <property type="entry name" value="BSH_CusB"/>
</dbReference>
<dbReference type="Pfam" id="PF25919">
    <property type="entry name" value="BSH_CusB"/>
    <property type="match status" value="1"/>
</dbReference>
<feature type="region of interest" description="Disordered" evidence="3">
    <location>
        <begin position="440"/>
        <end position="460"/>
    </location>
</feature>
<dbReference type="InterPro" id="IPR006143">
    <property type="entry name" value="RND_pump_MFP"/>
</dbReference>
<gene>
    <name evidence="7" type="ORF">GCM10008964_07900</name>
</gene>
<dbReference type="NCBIfam" id="TIGR01730">
    <property type="entry name" value="RND_mfp"/>
    <property type="match status" value="1"/>
</dbReference>